<reference evidence="3 4" key="1">
    <citation type="journal article" date="2023" name="Elife">
        <title>Identification of key yeast species and microbe-microbe interactions impacting larval growth of Drosophila in the wild.</title>
        <authorList>
            <person name="Mure A."/>
            <person name="Sugiura Y."/>
            <person name="Maeda R."/>
            <person name="Honda K."/>
            <person name="Sakurai N."/>
            <person name="Takahashi Y."/>
            <person name="Watada M."/>
            <person name="Katoh T."/>
            <person name="Gotoh A."/>
            <person name="Gotoh Y."/>
            <person name="Taniguchi I."/>
            <person name="Nakamura K."/>
            <person name="Hayashi T."/>
            <person name="Katayama T."/>
            <person name="Uemura T."/>
            <person name="Hattori Y."/>
        </authorList>
    </citation>
    <scope>NUCLEOTIDE SEQUENCE [LARGE SCALE GENOMIC DNA]</scope>
    <source>
        <strain evidence="3 4">SC-9</strain>
    </source>
</reference>
<keyword evidence="1" id="KW-0175">Coiled coil</keyword>
<feature type="region of interest" description="Disordered" evidence="2">
    <location>
        <begin position="1"/>
        <end position="25"/>
    </location>
</feature>
<organism evidence="3 4">
    <name type="scientific">Saccharomycopsis crataegensis</name>
    <dbReference type="NCBI Taxonomy" id="43959"/>
    <lineage>
        <taxon>Eukaryota</taxon>
        <taxon>Fungi</taxon>
        <taxon>Dikarya</taxon>
        <taxon>Ascomycota</taxon>
        <taxon>Saccharomycotina</taxon>
        <taxon>Saccharomycetes</taxon>
        <taxon>Saccharomycopsidaceae</taxon>
        <taxon>Saccharomycopsis</taxon>
    </lineage>
</organism>
<evidence type="ECO:0000313" key="3">
    <source>
        <dbReference type="EMBL" id="GMM36811.1"/>
    </source>
</evidence>
<evidence type="ECO:0000256" key="1">
    <source>
        <dbReference type="SAM" id="Coils"/>
    </source>
</evidence>
<feature type="region of interest" description="Disordered" evidence="2">
    <location>
        <begin position="422"/>
        <end position="442"/>
    </location>
</feature>
<accession>A0AAV5QQG5</accession>
<proteinExistence type="predicted"/>
<protein>
    <submittedName>
        <fullName evidence="3">Uncharacterized protein</fullName>
    </submittedName>
</protein>
<feature type="coiled-coil region" evidence="1">
    <location>
        <begin position="85"/>
        <end position="140"/>
    </location>
</feature>
<evidence type="ECO:0000313" key="4">
    <source>
        <dbReference type="Proteomes" id="UP001360560"/>
    </source>
</evidence>
<dbReference type="Proteomes" id="UP001360560">
    <property type="component" value="Unassembled WGS sequence"/>
</dbReference>
<feature type="coiled-coil region" evidence="1">
    <location>
        <begin position="189"/>
        <end position="272"/>
    </location>
</feature>
<name>A0AAV5QQG5_9ASCO</name>
<gene>
    <name evidence="3" type="ORF">DASC09_041360</name>
</gene>
<keyword evidence="4" id="KW-1185">Reference proteome</keyword>
<comment type="caution">
    <text evidence="3">The sequence shown here is derived from an EMBL/GenBank/DDBJ whole genome shotgun (WGS) entry which is preliminary data.</text>
</comment>
<evidence type="ECO:0000256" key="2">
    <source>
        <dbReference type="SAM" id="MobiDB-lite"/>
    </source>
</evidence>
<dbReference type="GeneID" id="90074786"/>
<dbReference type="AlphaFoldDB" id="A0AAV5QQG5"/>
<feature type="region of interest" description="Disordered" evidence="2">
    <location>
        <begin position="481"/>
        <end position="502"/>
    </location>
</feature>
<sequence>MQNDTESTTDTITIGNCSIASPNPLQEIDTNTMRFKTFRVKKSSSKTIASSSSSSNQDENDGSNYRQSLVVKTPQNLEVSLEADIAKLEKLYRQELVKSSQLNNERELLEVNLLSKEKIILSQQKQIKTTQELLNNYKKNINDELTFFENDYKIWLEEKQSYESKISALQKLLARNGIEITRPESVHSQNNLTNDIDGLLEENNAIRAQIDCLHMQINSLTNKSSIELSFKDNLMIELEKLTQEKESYLETIESLKAELEEATKQFTDLNENISFHQIFNNNNHNDIQSNFSFHLEAESNHGSYSSEVKLNHKSEENKEMSNTLDKEISSFNSTEYSNISTEFKNLEKQYKSQNNVLTDVKFELNSAKQENQQLFFFINQLIIDNDNLQSELSKFNHQIELQQPSDPLTDVCERNAAIKDFINSSKNDQSDNDAKHKSSQEGSDNLLTKLWNRSSIKDINNLITKNKKVLMKKNMLRASSMSATESINSEHSSSYSHNQPLTRSKTSNFRYFKKNNRISRIISNNIDSNYSLRDDKKKRNTIIGVMRHDTASDGVVDECNQEADESIVLNLKPLKISKHSRKNSDLEDLEIMPNNHGSDAGSISSAKMYNVDEDVGNVSLNASIDLKNLQTSKFNRRIFLNKEVFGNDLHEPIQEKEEGTTEDMMSLKSEISFESSAVPVDDSVIYHGENIISQTIDNDGFELAIPDDDGEIHKKENILDDVILEESSSIMDDENGGSPSYSNDLSINILTSSDIYDHGDLNSNDYEEDEEISLSESDYEKLKSLMKVHGISNGMGDQYLHLQSLEEQPIMKLLLGNHTEGRMLLPWKEEDDVD</sequence>
<dbReference type="RefSeq" id="XP_064853807.1">
    <property type="nucleotide sequence ID" value="XM_064997735.1"/>
</dbReference>
<feature type="compositionally biased region" description="Basic and acidic residues" evidence="2">
    <location>
        <begin position="428"/>
        <end position="439"/>
    </location>
</feature>
<dbReference type="EMBL" id="BTFZ01000011">
    <property type="protein sequence ID" value="GMM36811.1"/>
    <property type="molecule type" value="Genomic_DNA"/>
</dbReference>
<feature type="compositionally biased region" description="Low complexity" evidence="2">
    <location>
        <begin position="485"/>
        <end position="498"/>
    </location>
</feature>